<reference evidence="2" key="1">
    <citation type="submission" date="2019-02" db="EMBL/GenBank/DDBJ databases">
        <authorList>
            <person name="Gruber-Vodicka R. H."/>
            <person name="Seah K. B. B."/>
        </authorList>
    </citation>
    <scope>NUCLEOTIDE SEQUENCE</scope>
    <source>
        <strain evidence="1">BECK_S312</strain>
        <strain evidence="2">BECK_S426</strain>
    </source>
</reference>
<organism evidence="2">
    <name type="scientific">Candidatus Kentrum sp. LPFa</name>
    <dbReference type="NCBI Taxonomy" id="2126335"/>
    <lineage>
        <taxon>Bacteria</taxon>
        <taxon>Pseudomonadati</taxon>
        <taxon>Pseudomonadota</taxon>
        <taxon>Gammaproteobacteria</taxon>
        <taxon>Candidatus Kentrum</taxon>
    </lineage>
</organism>
<dbReference type="EMBL" id="CAADFP010000212">
    <property type="protein sequence ID" value="VFK33529.1"/>
    <property type="molecule type" value="Genomic_DNA"/>
</dbReference>
<accession>A0A450XW59</accession>
<dbReference type="EMBL" id="CAADFM010000022">
    <property type="protein sequence ID" value="VFK08945.1"/>
    <property type="molecule type" value="Genomic_DNA"/>
</dbReference>
<dbReference type="AlphaFoldDB" id="A0A450XW59"/>
<protein>
    <submittedName>
        <fullName evidence="2">Uncharacterized protein</fullName>
    </submittedName>
</protein>
<evidence type="ECO:0000313" key="2">
    <source>
        <dbReference type="EMBL" id="VFK33529.1"/>
    </source>
</evidence>
<name>A0A450XW59_9GAMM</name>
<evidence type="ECO:0000313" key="1">
    <source>
        <dbReference type="EMBL" id="VFK08945.1"/>
    </source>
</evidence>
<proteinExistence type="predicted"/>
<gene>
    <name evidence="1" type="ORF">BECKLPF1236A_GA0070988_100225</name>
    <name evidence="2" type="ORF">BECKLPF1236C_GA0070990_102123</name>
</gene>
<sequence length="180" mass="19376">MLLATTMVGCADLAALSRQTAQPQIQSEDLGEFLKDDGKKEHAGKLAVWPPYTSAAIIDGQGNRCVLAASGAKTIDASSEATLKLGKALEKIETLDASIKSQIIESFTKITAADEHAAFVDIALFHLCILDQNGTFKKNDWKAKEILNAYLETIDAATLLGQTKTVKSPGNDEKKNNKKK</sequence>